<proteinExistence type="predicted"/>
<evidence type="ECO:0000313" key="2">
    <source>
        <dbReference type="EMBL" id="GAA4082156.1"/>
    </source>
</evidence>
<sequence length="98" mass="11016">MIAQLGYVPDHAARQLVTRRNTAVAVVATQPQDRLFIDPFFDRHLRGIRKELVAHGVQPVLLFWRSRTTVRASPTPWAAAMSTEPCRSPCAPTTHCPR</sequence>
<gene>
    <name evidence="2" type="ORF">GCM10022233_74080</name>
</gene>
<feature type="region of interest" description="Disordered" evidence="1">
    <location>
        <begin position="76"/>
        <end position="98"/>
    </location>
</feature>
<evidence type="ECO:0008006" key="4">
    <source>
        <dbReference type="Google" id="ProtNLM"/>
    </source>
</evidence>
<evidence type="ECO:0000256" key="1">
    <source>
        <dbReference type="SAM" id="MobiDB-lite"/>
    </source>
</evidence>
<accession>A0ABP7W7C8</accession>
<comment type="caution">
    <text evidence="2">The sequence shown here is derived from an EMBL/GenBank/DDBJ whole genome shotgun (WGS) entry which is preliminary data.</text>
</comment>
<keyword evidence="3" id="KW-1185">Reference proteome</keyword>
<dbReference type="EMBL" id="BAAAZY010000025">
    <property type="protein sequence ID" value="GAA4082156.1"/>
    <property type="molecule type" value="Genomic_DNA"/>
</dbReference>
<protein>
    <recommendedName>
        <fullName evidence="4">LacI family transcriptional regulator</fullName>
    </recommendedName>
</protein>
<evidence type="ECO:0000313" key="3">
    <source>
        <dbReference type="Proteomes" id="UP001499984"/>
    </source>
</evidence>
<reference evidence="3" key="1">
    <citation type="journal article" date="2019" name="Int. J. Syst. Evol. Microbiol.">
        <title>The Global Catalogue of Microorganisms (GCM) 10K type strain sequencing project: providing services to taxonomists for standard genome sequencing and annotation.</title>
        <authorList>
            <consortium name="The Broad Institute Genomics Platform"/>
            <consortium name="The Broad Institute Genome Sequencing Center for Infectious Disease"/>
            <person name="Wu L."/>
            <person name="Ma J."/>
        </authorList>
    </citation>
    <scope>NUCLEOTIDE SEQUENCE [LARGE SCALE GENOMIC DNA]</scope>
    <source>
        <strain evidence="3">JCM 16925</strain>
    </source>
</reference>
<organism evidence="2 3">
    <name type="scientific">Streptomyces shaanxiensis</name>
    <dbReference type="NCBI Taxonomy" id="653357"/>
    <lineage>
        <taxon>Bacteria</taxon>
        <taxon>Bacillati</taxon>
        <taxon>Actinomycetota</taxon>
        <taxon>Actinomycetes</taxon>
        <taxon>Kitasatosporales</taxon>
        <taxon>Streptomycetaceae</taxon>
        <taxon>Streptomyces</taxon>
    </lineage>
</organism>
<name>A0ABP7W7C8_9ACTN</name>
<dbReference type="Gene3D" id="3.40.50.2300">
    <property type="match status" value="1"/>
</dbReference>
<dbReference type="Proteomes" id="UP001499984">
    <property type="component" value="Unassembled WGS sequence"/>
</dbReference>